<dbReference type="InterPro" id="IPR005368">
    <property type="entry name" value="UPF0175"/>
</dbReference>
<dbReference type="RefSeq" id="WP_176329881.1">
    <property type="nucleotide sequence ID" value="NZ_MSLT01000023.1"/>
</dbReference>
<proteinExistence type="predicted"/>
<gene>
    <name evidence="1" type="ORF">TPSD3_13690</name>
</gene>
<accession>A0A251X3U8</accession>
<evidence type="ECO:0000313" key="2">
    <source>
        <dbReference type="Proteomes" id="UP000194798"/>
    </source>
</evidence>
<dbReference type="Proteomes" id="UP000194798">
    <property type="component" value="Unassembled WGS sequence"/>
</dbReference>
<dbReference type="AlphaFoldDB" id="A0A251X3U8"/>
<name>A0A251X3U8_9GAMM</name>
<dbReference type="Pfam" id="PF03683">
    <property type="entry name" value="UPF0175"/>
    <property type="match status" value="1"/>
</dbReference>
<evidence type="ECO:0000313" key="1">
    <source>
        <dbReference type="EMBL" id="OUD12173.1"/>
    </source>
</evidence>
<protein>
    <submittedName>
        <fullName evidence="1">Uncharacterized protein</fullName>
    </submittedName>
</protein>
<keyword evidence="2" id="KW-1185">Reference proteome</keyword>
<dbReference type="EMBL" id="MSLT01000023">
    <property type="protein sequence ID" value="OUD12173.1"/>
    <property type="molecule type" value="Genomic_DNA"/>
</dbReference>
<reference evidence="1 2" key="1">
    <citation type="submission" date="2016-12" db="EMBL/GenBank/DDBJ databases">
        <title>Thioflexothrix psekupsii D3 genome sequencing and assembly.</title>
        <authorList>
            <person name="Fomenkov A."/>
            <person name="Vincze T."/>
            <person name="Grabovich M."/>
            <person name="Anton B.P."/>
            <person name="Dubinina G."/>
            <person name="Orlova M."/>
            <person name="Belousova E."/>
            <person name="Roberts R.J."/>
        </authorList>
    </citation>
    <scope>NUCLEOTIDE SEQUENCE [LARGE SCALE GENOMIC DNA]</scope>
    <source>
        <strain evidence="1">D3</strain>
    </source>
</reference>
<organism evidence="1 2">
    <name type="scientific">Thioflexithrix psekupsensis</name>
    <dbReference type="NCBI Taxonomy" id="1570016"/>
    <lineage>
        <taxon>Bacteria</taxon>
        <taxon>Pseudomonadati</taxon>
        <taxon>Pseudomonadota</taxon>
        <taxon>Gammaproteobacteria</taxon>
        <taxon>Thiotrichales</taxon>
        <taxon>Thioflexithrix</taxon>
    </lineage>
</organism>
<sequence length="85" mass="9874">MQLLVDIPERYLLETSRDEWVERFKLYTALLMFQSGKLSAGAACEFAGVDRYTFLAACKQHRIDVIDYDAAELAIEFEQLKNHRT</sequence>
<comment type="caution">
    <text evidence="1">The sequence shown here is derived from an EMBL/GenBank/DDBJ whole genome shotgun (WGS) entry which is preliminary data.</text>
</comment>